<evidence type="ECO:0000256" key="5">
    <source>
        <dbReference type="ARBA" id="ARBA00051722"/>
    </source>
</evidence>
<dbReference type="InterPro" id="IPR029021">
    <property type="entry name" value="Prot-tyrosine_phosphatase-like"/>
</dbReference>
<dbReference type="EMBL" id="JAODUP010000016">
    <property type="protein sequence ID" value="KAK2168521.1"/>
    <property type="molecule type" value="Genomic_DNA"/>
</dbReference>
<feature type="domain" description="Tyrosine specific protein phosphatases" evidence="10">
    <location>
        <begin position="498"/>
        <end position="575"/>
    </location>
</feature>
<dbReference type="SMART" id="SM00194">
    <property type="entry name" value="PTPc"/>
    <property type="match status" value="2"/>
</dbReference>
<keyword evidence="12" id="KW-1185">Reference proteome</keyword>
<evidence type="ECO:0000256" key="1">
    <source>
        <dbReference type="ARBA" id="ARBA00009580"/>
    </source>
</evidence>
<evidence type="ECO:0000256" key="6">
    <source>
        <dbReference type="SAM" id="MobiDB-lite"/>
    </source>
</evidence>
<feature type="domain" description="Tyrosine specific protein phosphatases" evidence="10">
    <location>
        <begin position="793"/>
        <end position="864"/>
    </location>
</feature>
<dbReference type="PROSITE" id="PS50055">
    <property type="entry name" value="TYR_PHOSPHATASE_PTP"/>
    <property type="match status" value="2"/>
</dbReference>
<evidence type="ECO:0000259" key="10">
    <source>
        <dbReference type="PROSITE" id="PS50056"/>
    </source>
</evidence>
<dbReference type="CDD" id="cd00047">
    <property type="entry name" value="PTPc"/>
    <property type="match status" value="1"/>
</dbReference>
<dbReference type="PRINTS" id="PR00700">
    <property type="entry name" value="PRTYPHPHTASE"/>
</dbReference>
<dbReference type="InterPro" id="IPR003595">
    <property type="entry name" value="Tyr_Pase_cat"/>
</dbReference>
<organism evidence="11 12">
    <name type="scientific">Paralvinella palmiformis</name>
    <dbReference type="NCBI Taxonomy" id="53620"/>
    <lineage>
        <taxon>Eukaryota</taxon>
        <taxon>Metazoa</taxon>
        <taxon>Spiralia</taxon>
        <taxon>Lophotrochozoa</taxon>
        <taxon>Annelida</taxon>
        <taxon>Polychaeta</taxon>
        <taxon>Sedentaria</taxon>
        <taxon>Canalipalpata</taxon>
        <taxon>Terebellida</taxon>
        <taxon>Terebelliformia</taxon>
        <taxon>Alvinellidae</taxon>
        <taxon>Paralvinella</taxon>
    </lineage>
</organism>
<dbReference type="AlphaFoldDB" id="A0AAD9NHJ7"/>
<protein>
    <recommendedName>
        <fullName evidence="2">protein-tyrosine-phosphatase</fullName>
        <ecNumber evidence="2">3.1.3.48</ecNumber>
    </recommendedName>
</protein>
<evidence type="ECO:0000256" key="3">
    <source>
        <dbReference type="ARBA" id="ARBA00022801"/>
    </source>
</evidence>
<evidence type="ECO:0000256" key="4">
    <source>
        <dbReference type="ARBA" id="ARBA00022912"/>
    </source>
</evidence>
<dbReference type="InterPro" id="IPR000242">
    <property type="entry name" value="PTP_cat"/>
</dbReference>
<dbReference type="InterPro" id="IPR050348">
    <property type="entry name" value="Protein-Tyr_Phosphatase"/>
</dbReference>
<dbReference type="EC" id="3.1.3.48" evidence="2"/>
<proteinExistence type="inferred from homology"/>
<evidence type="ECO:0000256" key="8">
    <source>
        <dbReference type="SAM" id="SignalP"/>
    </source>
</evidence>
<feature type="signal peptide" evidence="8">
    <location>
        <begin position="1"/>
        <end position="23"/>
    </location>
</feature>
<feature type="compositionally biased region" description="Polar residues" evidence="6">
    <location>
        <begin position="988"/>
        <end position="1002"/>
    </location>
</feature>
<reference evidence="11" key="1">
    <citation type="journal article" date="2023" name="Mol. Biol. Evol.">
        <title>Third-Generation Sequencing Reveals the Adaptive Role of the Epigenome in Three Deep-Sea Polychaetes.</title>
        <authorList>
            <person name="Perez M."/>
            <person name="Aroh O."/>
            <person name="Sun Y."/>
            <person name="Lan Y."/>
            <person name="Juniper S.K."/>
            <person name="Young C.R."/>
            <person name="Angers B."/>
            <person name="Qian P.Y."/>
        </authorList>
    </citation>
    <scope>NUCLEOTIDE SEQUENCE</scope>
    <source>
        <strain evidence="11">P08H-3</strain>
    </source>
</reference>
<feature type="chain" id="PRO_5041911931" description="protein-tyrosine-phosphatase" evidence="8">
    <location>
        <begin position="24"/>
        <end position="1063"/>
    </location>
</feature>
<dbReference type="SUPFAM" id="SSF52799">
    <property type="entry name" value="(Phosphotyrosine protein) phosphatases II"/>
    <property type="match status" value="2"/>
</dbReference>
<dbReference type="FunFam" id="3.90.190.10:FF:000102">
    <property type="entry name" value="Receptor-type tyrosine-protein phosphatase"/>
    <property type="match status" value="1"/>
</dbReference>
<feature type="domain" description="Tyrosine-protein phosphatase" evidence="9">
    <location>
        <begin position="323"/>
        <end position="584"/>
    </location>
</feature>
<sequence>MARSTSNTLIGLLLLMSPTLVWTTKPTSTLVSTTKPTSNSAWPTKATFEEFNGETYQAEDGSGDIELLTTGSDLSTVSTLIVTGPDEDKSANGTVRYNENVTAITESSTKPSHETIRYKTSLSSDNHTLTYDDVTGYTPQYGTHYDLSSTQTTKTEPNTTAQLPMDEKLALYISLGTLMSVIIFITLAFLWLMFKYHMNMRTLLGVMRTNIRSVVTCKYRIAADSNTKSSTKKGYMLSTYEPSYIDNHDSDSDDDYGEDNNSCIIATESVQDISNQANEESQEIIIYYDDDDDDDDIAVPSSPVPSEEYIKNFLINNIDQQLLRNEFDIIRKWSKQLPFSKLHAKLDKNRGKNRYYDIIPFDYNRVPLYDKPGIKGLVPYRSMALEEMKEMRYINASFIHASPLSGTISDFWEMVWQEESDMIIMLTSLREQGKAKCERYWPDESGTSINCREISVKLDVMQHYAYHDYRRLEITKTDAKRLVHHHQYHHWPDKAAPEMVLPILNLYRKAFIQGMHKTGPVITHCSAGVGRTGTFISLDYIQEQANKTNTVDILGCVAELRRQRVNMVQRLSQYVFLYEAIHEALEVGPTVIPAAKFSSWLNEVHKEKDNIILKHFKFMNAKRPTRPPDNELVGLEAENKEKNRDLNILPDYRKIAYLSTFMKGRNAYVNAVYVDTFRETNAVIVTQLPLKDTICDFWRLVYDSSSSTVVLLEDMVGDQFEDCPKYWPENGEEVIYGGVMAVSGHIDKGSSTSRITVRNFHVVTKPQCNYSLDVKMFHLNTWSRGQRLPPGKSDLIELIQMTQKHKKNVSVIQCLNGCEKSGIFCACMYIMDQIQIDQEVDIYQASRIITASRSQFIRTEEEYRYLHEFALECLKRPEIRYHSISAFSTNAVQKRKSGKYSKESLSARRKSLKHQTKSVVGAESIGLVSSLIKRRPLYRSENEINEAAKTEPISNTPAANSSRQKIKPKLSADIFRAKRRELLVDTSKVGQRSSNGALTKQQADGRRSTMPCGASADSSDWDVPLAGGCSRKCETVPTQKEPTVNPNPKTKPKKGFIYKNRLL</sequence>
<dbReference type="SMART" id="SM00404">
    <property type="entry name" value="PTPc_motif"/>
    <property type="match status" value="2"/>
</dbReference>
<feature type="region of interest" description="Disordered" evidence="6">
    <location>
        <begin position="987"/>
        <end position="1019"/>
    </location>
</feature>
<dbReference type="PROSITE" id="PS50056">
    <property type="entry name" value="TYR_PHOSPHATASE_2"/>
    <property type="match status" value="2"/>
</dbReference>
<dbReference type="InterPro" id="IPR000387">
    <property type="entry name" value="Tyr_Pase_dom"/>
</dbReference>
<comment type="similarity">
    <text evidence="1">Belongs to the protein-tyrosine phosphatase family.</text>
</comment>
<feature type="transmembrane region" description="Helical" evidence="7">
    <location>
        <begin position="169"/>
        <end position="194"/>
    </location>
</feature>
<evidence type="ECO:0000256" key="7">
    <source>
        <dbReference type="SAM" id="Phobius"/>
    </source>
</evidence>
<keyword evidence="3" id="KW-0378">Hydrolase</keyword>
<comment type="caution">
    <text evidence="11">The sequence shown here is derived from an EMBL/GenBank/DDBJ whole genome shotgun (WGS) entry which is preliminary data.</text>
</comment>
<feature type="region of interest" description="Disordered" evidence="6">
    <location>
        <begin position="1036"/>
        <end position="1055"/>
    </location>
</feature>
<evidence type="ECO:0000259" key="9">
    <source>
        <dbReference type="PROSITE" id="PS50055"/>
    </source>
</evidence>
<evidence type="ECO:0000256" key="2">
    <source>
        <dbReference type="ARBA" id="ARBA00013064"/>
    </source>
</evidence>
<keyword evidence="4" id="KW-0904">Protein phosphatase</keyword>
<dbReference type="GO" id="GO:0004725">
    <property type="term" value="F:protein tyrosine phosphatase activity"/>
    <property type="evidence" value="ECO:0007669"/>
    <property type="project" value="UniProtKB-EC"/>
</dbReference>
<dbReference type="Proteomes" id="UP001208570">
    <property type="component" value="Unassembled WGS sequence"/>
</dbReference>
<feature type="domain" description="Tyrosine-protein phosphatase" evidence="9">
    <location>
        <begin position="612"/>
        <end position="873"/>
    </location>
</feature>
<accession>A0AAD9NHJ7</accession>
<keyword evidence="8" id="KW-0732">Signal</keyword>
<evidence type="ECO:0000313" key="11">
    <source>
        <dbReference type="EMBL" id="KAK2168521.1"/>
    </source>
</evidence>
<comment type="catalytic activity">
    <reaction evidence="5">
        <text>O-phospho-L-tyrosyl-[protein] + H2O = L-tyrosyl-[protein] + phosphate</text>
        <dbReference type="Rhea" id="RHEA:10684"/>
        <dbReference type="Rhea" id="RHEA-COMP:10136"/>
        <dbReference type="Rhea" id="RHEA-COMP:20101"/>
        <dbReference type="ChEBI" id="CHEBI:15377"/>
        <dbReference type="ChEBI" id="CHEBI:43474"/>
        <dbReference type="ChEBI" id="CHEBI:46858"/>
        <dbReference type="ChEBI" id="CHEBI:61978"/>
        <dbReference type="EC" id="3.1.3.48"/>
    </reaction>
</comment>
<keyword evidence="7" id="KW-0812">Transmembrane</keyword>
<dbReference type="PANTHER" id="PTHR19134">
    <property type="entry name" value="RECEPTOR-TYPE TYROSINE-PROTEIN PHOSPHATASE"/>
    <property type="match status" value="1"/>
</dbReference>
<keyword evidence="7" id="KW-0472">Membrane</keyword>
<dbReference type="Gene3D" id="3.90.190.10">
    <property type="entry name" value="Protein tyrosine phosphatase superfamily"/>
    <property type="match status" value="2"/>
</dbReference>
<evidence type="ECO:0000313" key="12">
    <source>
        <dbReference type="Proteomes" id="UP001208570"/>
    </source>
</evidence>
<dbReference type="Pfam" id="PF00102">
    <property type="entry name" value="Y_phosphatase"/>
    <property type="match status" value="2"/>
</dbReference>
<name>A0AAD9NHJ7_9ANNE</name>
<dbReference type="PANTHER" id="PTHR19134:SF562">
    <property type="entry name" value="PROTEIN-TYROSINE-PHOSPHATASE"/>
    <property type="match status" value="1"/>
</dbReference>
<gene>
    <name evidence="11" type="ORF">LSH36_16g06028</name>
</gene>
<keyword evidence="7" id="KW-1133">Transmembrane helix</keyword>